<comment type="caution">
    <text evidence="1">The sequence shown here is derived from an EMBL/GenBank/DDBJ whole genome shotgun (WGS) entry which is preliminary data.</text>
</comment>
<organism evidence="1 2">
    <name type="scientific">Heracleum sosnowskyi</name>
    <dbReference type="NCBI Taxonomy" id="360622"/>
    <lineage>
        <taxon>Eukaryota</taxon>
        <taxon>Viridiplantae</taxon>
        <taxon>Streptophyta</taxon>
        <taxon>Embryophyta</taxon>
        <taxon>Tracheophyta</taxon>
        <taxon>Spermatophyta</taxon>
        <taxon>Magnoliopsida</taxon>
        <taxon>eudicotyledons</taxon>
        <taxon>Gunneridae</taxon>
        <taxon>Pentapetalae</taxon>
        <taxon>asterids</taxon>
        <taxon>campanulids</taxon>
        <taxon>Apiales</taxon>
        <taxon>Apiaceae</taxon>
        <taxon>Apioideae</taxon>
        <taxon>apioid superclade</taxon>
        <taxon>Tordylieae</taxon>
        <taxon>Tordyliinae</taxon>
        <taxon>Heracleum</taxon>
    </lineage>
</organism>
<dbReference type="InterPro" id="IPR055298">
    <property type="entry name" value="AtLOH3-like"/>
</dbReference>
<dbReference type="AlphaFoldDB" id="A0AAD8MUL0"/>
<evidence type="ECO:0000313" key="2">
    <source>
        <dbReference type="Proteomes" id="UP001237642"/>
    </source>
</evidence>
<sequence>MTRWGSHFASVNNLVHMFKKVTQLLQGMMIHKELAGSIRGDAKDFLKALRAFDFVFCLLLINKIMGITDLLSQALQRQSQDIVNALNLVSSTKTILQALRDDG</sequence>
<reference evidence="1" key="1">
    <citation type="submission" date="2023-02" db="EMBL/GenBank/DDBJ databases">
        <title>Genome of toxic invasive species Heracleum sosnowskyi carries increased number of genes despite the absence of recent whole-genome duplications.</title>
        <authorList>
            <person name="Schelkunov M."/>
            <person name="Shtratnikova V."/>
            <person name="Makarenko M."/>
            <person name="Klepikova A."/>
            <person name="Omelchenko D."/>
            <person name="Novikova G."/>
            <person name="Obukhova E."/>
            <person name="Bogdanov V."/>
            <person name="Penin A."/>
            <person name="Logacheva M."/>
        </authorList>
    </citation>
    <scope>NUCLEOTIDE SEQUENCE</scope>
    <source>
        <strain evidence="1">Hsosn_3</strain>
        <tissue evidence="1">Leaf</tissue>
    </source>
</reference>
<protein>
    <submittedName>
        <fullName evidence="1">Uncharacterized protein</fullName>
    </submittedName>
</protein>
<keyword evidence="2" id="KW-1185">Reference proteome</keyword>
<gene>
    <name evidence="1" type="ORF">POM88_022173</name>
</gene>
<dbReference type="PANTHER" id="PTHR11697">
    <property type="entry name" value="GENERAL TRANSCRIPTION FACTOR 2-RELATED ZINC FINGER PROTEIN"/>
    <property type="match status" value="1"/>
</dbReference>
<dbReference type="EMBL" id="JAUIZM010000005">
    <property type="protein sequence ID" value="KAK1384438.1"/>
    <property type="molecule type" value="Genomic_DNA"/>
</dbReference>
<accession>A0AAD8MUL0</accession>
<reference evidence="1" key="2">
    <citation type="submission" date="2023-05" db="EMBL/GenBank/DDBJ databases">
        <authorList>
            <person name="Schelkunov M.I."/>
        </authorList>
    </citation>
    <scope>NUCLEOTIDE SEQUENCE</scope>
    <source>
        <strain evidence="1">Hsosn_3</strain>
        <tissue evidence="1">Leaf</tissue>
    </source>
</reference>
<name>A0AAD8MUL0_9APIA</name>
<dbReference type="PANTHER" id="PTHR11697:SF230">
    <property type="entry name" value="ZINC FINGER, MYM DOMAIN CONTAINING 1"/>
    <property type="match status" value="1"/>
</dbReference>
<evidence type="ECO:0000313" key="1">
    <source>
        <dbReference type="EMBL" id="KAK1384438.1"/>
    </source>
</evidence>
<dbReference type="Proteomes" id="UP001237642">
    <property type="component" value="Unassembled WGS sequence"/>
</dbReference>
<proteinExistence type="predicted"/>